<feature type="compositionally biased region" description="Basic and acidic residues" evidence="2">
    <location>
        <begin position="182"/>
        <end position="191"/>
    </location>
</feature>
<name>A0A2T3AN94_9PEZI</name>
<dbReference type="Gene3D" id="2.30.29.30">
    <property type="entry name" value="Pleckstrin-homology domain (PH domain)/Phosphotyrosine-binding domain (PTB)"/>
    <property type="match status" value="1"/>
</dbReference>
<dbReference type="GO" id="GO:0038203">
    <property type="term" value="P:TORC2 signaling"/>
    <property type="evidence" value="ECO:0007669"/>
    <property type="project" value="TreeGrafter"/>
</dbReference>
<reference evidence="4 5" key="1">
    <citation type="journal article" date="2018" name="Mycol. Prog.">
        <title>Coniella lustricola, a new species from submerged detritus.</title>
        <authorList>
            <person name="Raudabaugh D.B."/>
            <person name="Iturriaga T."/>
            <person name="Carver A."/>
            <person name="Mondo S."/>
            <person name="Pangilinan J."/>
            <person name="Lipzen A."/>
            <person name="He G."/>
            <person name="Amirebrahimi M."/>
            <person name="Grigoriev I.V."/>
            <person name="Miller A.N."/>
        </authorList>
    </citation>
    <scope>NUCLEOTIDE SEQUENCE [LARGE SCALE GENOMIC DNA]</scope>
    <source>
        <strain evidence="4 5">B22-T-1</strain>
    </source>
</reference>
<proteinExistence type="inferred from homology"/>
<dbReference type="GO" id="GO:0031932">
    <property type="term" value="C:TORC2 complex"/>
    <property type="evidence" value="ECO:0007669"/>
    <property type="project" value="InterPro"/>
</dbReference>
<dbReference type="InterPro" id="IPR031313">
    <property type="entry name" value="Sin1_PH_dom"/>
</dbReference>
<dbReference type="STRING" id="2025994.A0A2T3AN94"/>
<dbReference type="EMBL" id="KZ678373">
    <property type="protein sequence ID" value="PSS03883.1"/>
    <property type="molecule type" value="Genomic_DNA"/>
</dbReference>
<dbReference type="GO" id="GO:0005546">
    <property type="term" value="F:phosphatidylinositol-4,5-bisphosphate binding"/>
    <property type="evidence" value="ECO:0007669"/>
    <property type="project" value="TreeGrafter"/>
</dbReference>
<dbReference type="InterPro" id="IPR011993">
    <property type="entry name" value="PH-like_dom_sf"/>
</dbReference>
<evidence type="ECO:0000256" key="2">
    <source>
        <dbReference type="SAM" id="MobiDB-lite"/>
    </source>
</evidence>
<dbReference type="PROSITE" id="PS50898">
    <property type="entry name" value="RBD"/>
    <property type="match status" value="1"/>
</dbReference>
<dbReference type="PANTHER" id="PTHR13335:SF1">
    <property type="entry name" value="TARGET OF RAPAMYCIN COMPLEX 2 SUBUNIT MAPKAP1"/>
    <property type="match status" value="1"/>
</dbReference>
<organism evidence="4 5">
    <name type="scientific">Coniella lustricola</name>
    <dbReference type="NCBI Taxonomy" id="2025994"/>
    <lineage>
        <taxon>Eukaryota</taxon>
        <taxon>Fungi</taxon>
        <taxon>Dikarya</taxon>
        <taxon>Ascomycota</taxon>
        <taxon>Pezizomycotina</taxon>
        <taxon>Sordariomycetes</taxon>
        <taxon>Sordariomycetidae</taxon>
        <taxon>Diaporthales</taxon>
        <taxon>Schizoparmaceae</taxon>
        <taxon>Coniella</taxon>
    </lineage>
</organism>
<feature type="compositionally biased region" description="Low complexity" evidence="2">
    <location>
        <begin position="545"/>
        <end position="563"/>
    </location>
</feature>
<dbReference type="InterPro" id="IPR031567">
    <property type="entry name" value="CRIM_dom"/>
</dbReference>
<dbReference type="Pfam" id="PF16978">
    <property type="entry name" value="CRIM"/>
    <property type="match status" value="1"/>
</dbReference>
<feature type="region of interest" description="Disordered" evidence="2">
    <location>
        <begin position="464"/>
        <end position="483"/>
    </location>
</feature>
<dbReference type="PANTHER" id="PTHR13335">
    <property type="entry name" value="TARGET OF RAPAMYCIN COMPLEX 2 SUBUNIT MAPKAP1"/>
    <property type="match status" value="1"/>
</dbReference>
<evidence type="ECO:0000256" key="1">
    <source>
        <dbReference type="ARBA" id="ARBA00009407"/>
    </source>
</evidence>
<dbReference type="Pfam" id="PF16979">
    <property type="entry name" value="SIN1_PH"/>
    <property type="match status" value="1"/>
</dbReference>
<dbReference type="InParanoid" id="A0A2T3AN94"/>
<dbReference type="GO" id="GO:0005737">
    <property type="term" value="C:cytoplasm"/>
    <property type="evidence" value="ECO:0007669"/>
    <property type="project" value="TreeGrafter"/>
</dbReference>
<dbReference type="GO" id="GO:0005886">
    <property type="term" value="C:plasma membrane"/>
    <property type="evidence" value="ECO:0007669"/>
    <property type="project" value="TreeGrafter"/>
</dbReference>
<sequence length="840" mass="93064">MSVLQVEDLVSYQLRASYLTEVADGVGERLISLNENFLNSAPFKAAGWRVNPSLIKRTHSPEIPAVVPSEYFQAPRRIGLTLEDEPEEGGMLHGGGNDTVGPGLATKKRRRREQMEEEDSSDLSDDSDEEPERAAQQIKFAKMPLRTRSGSSPLQSSSLRQTTSANSPRPPPRRGSQSALETVKERARRDTVTSSEVSSENELDGSAYQRHREAARAAAKAVRIQTNLNKAEPAIGINRQHSDLLEEEEEDSDASDMSSAFNESIESTSILAGDMEKPPLANMSPSHQLVGTPPRDFKRQSTIRRSNIPPLTQVVGDLPPRRPTSTIRPISMIQPKSLISEALNAKKTKPATPFEGFAMLSGKGESSPLMIRIYSPYSSEPSQPFEVLIRRIVRDDNAADRPVNVADLIGLALWRYNEDKREPALPSDKLNLNWWTLKMVEEGGEVDDDFPPLERTKPLSQFVTTSNNKSEGARPTNAMPRMGRGRANTKIYDDFALVPASPNEFETNKVLTPQFQDETAAETPNEEDVPQPNIGLMESAAAGQPLPSTSLSASLASSPLSRPNQGRHNPVLNTVYRPGANMLDIPRPQVTTSNTSRGQHKFLRIHILTPEVPPGQMVTVDVTTDMYIEEVLELVCRKRNLDKNFHILKIPNSGAVALLDRPVSAIGAMQDLELHKRRFGDPTLSQSPVGHSPATRLLFAEMGMVGRKAAAKAKGIHPLAKEAMAQEELNRNSNYRRFIVWRKQTMRFAGLNERLFVIDGEYIHIIPSSNGKAVTDSSSKTTTVHFSNVIGCKLSRRHPSQFKFVIYRENESKRYDFEAKNSDEAADIVSTVKKGIPPNQ</sequence>
<feature type="region of interest" description="Disordered" evidence="2">
    <location>
        <begin position="85"/>
        <end position="209"/>
    </location>
</feature>
<feature type="compositionally biased region" description="Low complexity" evidence="2">
    <location>
        <begin position="146"/>
        <end position="164"/>
    </location>
</feature>
<dbReference type="AlphaFoldDB" id="A0A2T3AN94"/>
<evidence type="ECO:0000259" key="3">
    <source>
        <dbReference type="PROSITE" id="PS50898"/>
    </source>
</evidence>
<keyword evidence="5" id="KW-1185">Reference proteome</keyword>
<comment type="similarity">
    <text evidence="1">Belongs to the SIN1 family.</text>
</comment>
<keyword evidence="4" id="KW-0808">Transferase</keyword>
<evidence type="ECO:0000313" key="5">
    <source>
        <dbReference type="Proteomes" id="UP000241462"/>
    </source>
</evidence>
<feature type="compositionally biased region" description="Acidic residues" evidence="2">
    <location>
        <begin position="115"/>
        <end position="131"/>
    </location>
</feature>
<feature type="region of interest" description="Disordered" evidence="2">
    <location>
        <begin position="543"/>
        <end position="570"/>
    </location>
</feature>
<dbReference type="Gene3D" id="3.10.20.90">
    <property type="entry name" value="Phosphatidylinositol 3-kinase Catalytic Subunit, Chain A, domain 1"/>
    <property type="match status" value="1"/>
</dbReference>
<protein>
    <submittedName>
        <fullName evidence="4">Stress-activated map kinase interacting protein 1-domain-containing protein</fullName>
    </submittedName>
</protein>
<dbReference type="OrthoDB" id="241990at2759"/>
<keyword evidence="4" id="KW-0418">Kinase</keyword>
<gene>
    <name evidence="4" type="ORF">BD289DRAFT_100058</name>
</gene>
<dbReference type="Proteomes" id="UP000241462">
    <property type="component" value="Unassembled WGS sequence"/>
</dbReference>
<evidence type="ECO:0000313" key="4">
    <source>
        <dbReference type="EMBL" id="PSS03883.1"/>
    </source>
</evidence>
<dbReference type="InterPro" id="IPR008828">
    <property type="entry name" value="Sin1/Avo1"/>
</dbReference>
<accession>A0A2T3AN94</accession>
<dbReference type="GO" id="GO:0016301">
    <property type="term" value="F:kinase activity"/>
    <property type="evidence" value="ECO:0007669"/>
    <property type="project" value="UniProtKB-KW"/>
</dbReference>
<dbReference type="InterPro" id="IPR003116">
    <property type="entry name" value="RBD_dom"/>
</dbReference>
<feature type="domain" description="RBD" evidence="3">
    <location>
        <begin position="606"/>
        <end position="677"/>
    </location>
</feature>